<dbReference type="OrthoDB" id="1100725at2"/>
<dbReference type="Proteomes" id="UP000282985">
    <property type="component" value="Unassembled WGS sequence"/>
</dbReference>
<keyword evidence="2" id="KW-1185">Reference proteome</keyword>
<name>A0A434AVG9_9BACT</name>
<reference evidence="1 2" key="1">
    <citation type="submission" date="2018-11" db="EMBL/GenBank/DDBJ databases">
        <title>Parancylomarina longa gen. nov., sp. nov., isolated from sediments of southern Okinawa.</title>
        <authorList>
            <person name="Fu T."/>
        </authorList>
    </citation>
    <scope>NUCLEOTIDE SEQUENCE [LARGE SCALE GENOMIC DNA]</scope>
    <source>
        <strain evidence="1 2">T3-2 S1-C</strain>
    </source>
</reference>
<protein>
    <submittedName>
        <fullName evidence="1">Uncharacterized protein</fullName>
    </submittedName>
</protein>
<dbReference type="EMBL" id="RJJX01000008">
    <property type="protein sequence ID" value="RUT78487.1"/>
    <property type="molecule type" value="Genomic_DNA"/>
</dbReference>
<proteinExistence type="predicted"/>
<accession>A0A434AVG9</accession>
<dbReference type="AlphaFoldDB" id="A0A434AVG9"/>
<comment type="caution">
    <text evidence="1">The sequence shown here is derived from an EMBL/GenBank/DDBJ whole genome shotgun (WGS) entry which is preliminary data.</text>
</comment>
<sequence length="200" mass="23510">MDNTLMIQLLRNKAEEIKSLLEHFQNHPNELQNEIGLLEDRIKSLSKDFNLLQTNIKNDSEEFELNNEKEQNLQGNKEIKDNPVFKTKKNHINEDISKESKFLDNSTINDQLKSDSTNIISDKLSSQKLTDIRTAIGINDKFLFIKELFDSKKEDYNSSIEFLNQSTDLGKIQEWMVNEKNWDIENPTVKQFTEIIKRKF</sequence>
<evidence type="ECO:0000313" key="2">
    <source>
        <dbReference type="Proteomes" id="UP000282985"/>
    </source>
</evidence>
<organism evidence="1 2">
    <name type="scientific">Ancylomarina longa</name>
    <dbReference type="NCBI Taxonomy" id="2487017"/>
    <lineage>
        <taxon>Bacteria</taxon>
        <taxon>Pseudomonadati</taxon>
        <taxon>Bacteroidota</taxon>
        <taxon>Bacteroidia</taxon>
        <taxon>Marinilabiliales</taxon>
        <taxon>Marinifilaceae</taxon>
        <taxon>Ancylomarina</taxon>
    </lineage>
</organism>
<evidence type="ECO:0000313" key="1">
    <source>
        <dbReference type="EMBL" id="RUT78487.1"/>
    </source>
</evidence>
<dbReference type="RefSeq" id="WP_127343443.1">
    <property type="nucleotide sequence ID" value="NZ_RJJX01000008.1"/>
</dbReference>
<gene>
    <name evidence="1" type="ORF">DLK05_07885</name>
</gene>